<dbReference type="EMBL" id="DRQG01000117">
    <property type="protein sequence ID" value="HGY56605.1"/>
    <property type="molecule type" value="Genomic_DNA"/>
</dbReference>
<comment type="caution">
    <text evidence="2">The sequence shown here is derived from an EMBL/GenBank/DDBJ whole genome shotgun (WGS) entry which is preliminary data.</text>
</comment>
<dbReference type="InterPro" id="IPR011330">
    <property type="entry name" value="Glyco_hydro/deAcase_b/a-brl"/>
</dbReference>
<reference evidence="2" key="1">
    <citation type="journal article" date="2020" name="mSystems">
        <title>Genome- and Community-Level Interaction Insights into Carbon Utilization and Element Cycling Functions of Hydrothermarchaeota in Hydrothermal Sediment.</title>
        <authorList>
            <person name="Zhou Z."/>
            <person name="Liu Y."/>
            <person name="Xu W."/>
            <person name="Pan J."/>
            <person name="Luo Z.H."/>
            <person name="Li M."/>
        </authorList>
    </citation>
    <scope>NUCLEOTIDE SEQUENCE [LARGE SCALE GENOMIC DNA]</scope>
    <source>
        <strain evidence="2">HyVt-577</strain>
    </source>
</reference>
<evidence type="ECO:0000259" key="1">
    <source>
        <dbReference type="Pfam" id="PF23019"/>
    </source>
</evidence>
<dbReference type="Gene3D" id="3.20.20.370">
    <property type="entry name" value="Glycoside hydrolase/deacetylase"/>
    <property type="match status" value="1"/>
</dbReference>
<evidence type="ECO:0000313" key="2">
    <source>
        <dbReference type="EMBL" id="HGY56605.1"/>
    </source>
</evidence>
<dbReference type="CDD" id="cd10931">
    <property type="entry name" value="CE4_u7"/>
    <property type="match status" value="1"/>
</dbReference>
<protein>
    <recommendedName>
        <fullName evidence="1">DUF7033 domain-containing protein</fullName>
    </recommendedName>
</protein>
<dbReference type="AlphaFoldDB" id="A0A7V4U226"/>
<feature type="domain" description="DUF7033" evidence="1">
    <location>
        <begin position="101"/>
        <end position="192"/>
    </location>
</feature>
<dbReference type="GO" id="GO:0005975">
    <property type="term" value="P:carbohydrate metabolic process"/>
    <property type="evidence" value="ECO:0007669"/>
    <property type="project" value="InterPro"/>
</dbReference>
<dbReference type="InterPro" id="IPR054297">
    <property type="entry name" value="DUF7033"/>
</dbReference>
<name>A0A7V4U226_CALAY</name>
<organism evidence="2">
    <name type="scientific">Caldithrix abyssi</name>
    <dbReference type="NCBI Taxonomy" id="187145"/>
    <lineage>
        <taxon>Bacteria</taxon>
        <taxon>Pseudomonadati</taxon>
        <taxon>Calditrichota</taxon>
        <taxon>Calditrichia</taxon>
        <taxon>Calditrichales</taxon>
        <taxon>Calditrichaceae</taxon>
        <taxon>Caldithrix</taxon>
    </lineage>
</organism>
<dbReference type="Proteomes" id="UP000885779">
    <property type="component" value="Unassembled WGS sequence"/>
</dbReference>
<dbReference type="SUPFAM" id="SSF88713">
    <property type="entry name" value="Glycoside hydrolase/deacetylase"/>
    <property type="match status" value="1"/>
</dbReference>
<proteinExistence type="predicted"/>
<sequence length="531" mass="62026">MQIFCIENEHTTPAVRYTIDYLLERSGFFYQWKPNISGIDGPGLVLLYGNETDTHKFPAIQLPAAIDPLLLPDQEITWDEFSINGEALPVVGLSKAYRGIIPFDVVATVFFFLSLLYERDYGHPDDADKNHTNHPLYRYGRFKRPVVDIICAWFTEKIERIFREQGFIYLRKSAFPEGRKMGFSFTHDVDITRAANPVKRILQGWFSHSKKRILQEAEAAVWAFDRLLPFYNDKGWRATFNFIARPWEGRHYRYNIKSNRFRSLIRRLEAEGHEVGLHPSRFTFEHPRRFLQEKKRLEEVVGKPLHGMRQHYLRGLYPDLWRAAENSGLSYDCSLAYRRRAGYRAGTGGPFTCFDWRENRTLNCTEFPTAFFESSLPGGGTDTDVAWGAIRSFFETAQRYGTVLTVLWHPSNMYSHPYWSRVWNEITMLAEQYKPFIAPLWQQLQWKETRRALRLVSVDEKANTITLVIEHPRKAMPGGVRISGKVLRATDQNGNRIPWQPTENNMQEIIFNSEELRLEIALSKSERTPHK</sequence>
<accession>A0A7V4U226</accession>
<gene>
    <name evidence="2" type="ORF">ENK44_12925</name>
</gene>
<dbReference type="Pfam" id="PF23019">
    <property type="entry name" value="DUF7033"/>
    <property type="match status" value="1"/>
</dbReference>